<evidence type="ECO:0000313" key="1">
    <source>
        <dbReference type="EMBL" id="CRL00128.1"/>
    </source>
</evidence>
<evidence type="ECO:0000313" key="2">
    <source>
        <dbReference type="Proteomes" id="UP000183832"/>
    </source>
</evidence>
<sequence>MVNTAVGDFTFFLPLRKQCLRDVAGRRKSAVICLAALFKCSSSVNSFFRLGFRVDDMGRQDNKKMLLMLIPNKEKVKINMKTKPESTNKSPLETRERVVQYIYKRWWKIALKLITYYFKQLLKSKSIKK</sequence>
<dbReference type="EMBL" id="CVRI01000054">
    <property type="protein sequence ID" value="CRL00128.1"/>
    <property type="molecule type" value="Genomic_DNA"/>
</dbReference>
<name>A0A1J1IIV9_9DIPT</name>
<dbReference type="AlphaFoldDB" id="A0A1J1IIV9"/>
<protein>
    <submittedName>
        <fullName evidence="1">CLUMA_CG013408, isoform A</fullName>
    </submittedName>
</protein>
<reference evidence="1 2" key="1">
    <citation type="submission" date="2015-04" db="EMBL/GenBank/DDBJ databases">
        <authorList>
            <person name="Syromyatnikov M.Y."/>
            <person name="Popov V.N."/>
        </authorList>
    </citation>
    <scope>NUCLEOTIDE SEQUENCE [LARGE SCALE GENOMIC DNA]</scope>
</reference>
<proteinExistence type="predicted"/>
<gene>
    <name evidence="1" type="ORF">CLUMA_CG013408</name>
</gene>
<dbReference type="Proteomes" id="UP000183832">
    <property type="component" value="Unassembled WGS sequence"/>
</dbReference>
<organism evidence="1 2">
    <name type="scientific">Clunio marinus</name>
    <dbReference type="NCBI Taxonomy" id="568069"/>
    <lineage>
        <taxon>Eukaryota</taxon>
        <taxon>Metazoa</taxon>
        <taxon>Ecdysozoa</taxon>
        <taxon>Arthropoda</taxon>
        <taxon>Hexapoda</taxon>
        <taxon>Insecta</taxon>
        <taxon>Pterygota</taxon>
        <taxon>Neoptera</taxon>
        <taxon>Endopterygota</taxon>
        <taxon>Diptera</taxon>
        <taxon>Nematocera</taxon>
        <taxon>Chironomoidea</taxon>
        <taxon>Chironomidae</taxon>
        <taxon>Clunio</taxon>
    </lineage>
</organism>
<keyword evidence="2" id="KW-1185">Reference proteome</keyword>
<accession>A0A1J1IIV9</accession>